<dbReference type="OrthoDB" id="9811016at2"/>
<keyword evidence="1" id="KW-0159">Chromosome partition</keyword>
<dbReference type="Proteomes" id="UP000261011">
    <property type="component" value="Unassembled WGS sequence"/>
</dbReference>
<evidence type="ECO:0000256" key="1">
    <source>
        <dbReference type="ARBA" id="ARBA00022829"/>
    </source>
</evidence>
<keyword evidence="4" id="KW-1185">Reference proteome</keyword>
<proteinExistence type="predicted"/>
<comment type="caution">
    <text evidence="3">The sequence shown here is derived from an EMBL/GenBank/DDBJ whole genome shotgun (WGS) entry which is preliminary data.</text>
</comment>
<gene>
    <name evidence="3" type="ORF">DXA39_04445</name>
</gene>
<accession>A0A3E2TJQ4</accession>
<dbReference type="RefSeq" id="WP_117521389.1">
    <property type="nucleotide sequence ID" value="NZ_QVEU01000003.1"/>
</dbReference>
<reference evidence="3 4" key="1">
    <citation type="submission" date="2018-08" db="EMBL/GenBank/DDBJ databases">
        <title>A genome reference for cultivated species of the human gut microbiota.</title>
        <authorList>
            <person name="Zou Y."/>
            <person name="Xue W."/>
            <person name="Luo G."/>
        </authorList>
    </citation>
    <scope>NUCLEOTIDE SEQUENCE [LARGE SCALE GENOMIC DNA]</scope>
    <source>
        <strain evidence="3 4">OF01-3</strain>
    </source>
</reference>
<organism evidence="3 4">
    <name type="scientific">Anaerococcus nagyae</name>
    <dbReference type="NCBI Taxonomy" id="1755241"/>
    <lineage>
        <taxon>Bacteria</taxon>
        <taxon>Bacillati</taxon>
        <taxon>Bacillota</taxon>
        <taxon>Tissierellia</taxon>
        <taxon>Tissierellales</taxon>
        <taxon>Peptoniphilaceae</taxon>
        <taxon>Anaerococcus</taxon>
    </lineage>
</organism>
<dbReference type="InterPro" id="IPR003768">
    <property type="entry name" value="ScpA"/>
</dbReference>
<dbReference type="GO" id="GO:0007059">
    <property type="term" value="P:chromosome segregation"/>
    <property type="evidence" value="ECO:0007669"/>
    <property type="project" value="UniProtKB-KW"/>
</dbReference>
<evidence type="ECO:0000256" key="2">
    <source>
        <dbReference type="ARBA" id="ARBA00044777"/>
    </source>
</evidence>
<dbReference type="Gene3D" id="6.10.250.2410">
    <property type="match status" value="1"/>
</dbReference>
<dbReference type="AlphaFoldDB" id="A0A3E2TJQ4"/>
<dbReference type="EMBL" id="QVEU01000003">
    <property type="protein sequence ID" value="RGB76424.1"/>
    <property type="molecule type" value="Genomic_DNA"/>
</dbReference>
<dbReference type="PANTHER" id="PTHR33969">
    <property type="entry name" value="SEGREGATION AND CONDENSATION PROTEIN A"/>
    <property type="match status" value="1"/>
</dbReference>
<evidence type="ECO:0000313" key="3">
    <source>
        <dbReference type="EMBL" id="RGB76424.1"/>
    </source>
</evidence>
<evidence type="ECO:0000313" key="4">
    <source>
        <dbReference type="Proteomes" id="UP000261011"/>
    </source>
</evidence>
<name>A0A3E2TJQ4_9FIRM</name>
<protein>
    <recommendedName>
        <fullName evidence="2">Segregation and condensation protein A</fullName>
    </recommendedName>
</protein>
<sequence>MNLNIELEGYQGPFDLLLKLIEKQKIDIYDIKLEDITNDYLLEIEKLDTSLEDISSFIYIASILLSIKSSKLLPKDEDDNNLEEDLLTYLIEYKKIKSVQDDFKKLELEARKIHSKYAEDLSQFESEEEFISKDVVLLASQFEKLLKKLEKEEVPRNVISQIKTPDVNDYLSSYRKALDIKGDLRLDLITNEIHSKSECIASFLALLELFKLKEIYLEQKEGNKFHIKKRGQSING</sequence>
<dbReference type="PANTHER" id="PTHR33969:SF2">
    <property type="entry name" value="SEGREGATION AND CONDENSATION PROTEIN A"/>
    <property type="match status" value="1"/>
</dbReference>
<dbReference type="Pfam" id="PF02616">
    <property type="entry name" value="SMC_ScpA"/>
    <property type="match status" value="1"/>
</dbReference>